<keyword evidence="1" id="KW-0732">Signal</keyword>
<keyword evidence="3" id="KW-1185">Reference proteome</keyword>
<accession>A0A7X1G7T7</accession>
<evidence type="ECO:0000256" key="1">
    <source>
        <dbReference type="SAM" id="SignalP"/>
    </source>
</evidence>
<evidence type="ECO:0000313" key="2">
    <source>
        <dbReference type="EMBL" id="MBC2680108.1"/>
    </source>
</evidence>
<proteinExistence type="predicted"/>
<feature type="chain" id="PRO_5030970676" evidence="1">
    <location>
        <begin position="23"/>
        <end position="218"/>
    </location>
</feature>
<protein>
    <submittedName>
        <fullName evidence="2">DUF1120 domain-containing protein</fullName>
    </submittedName>
</protein>
<dbReference type="Pfam" id="PF06551">
    <property type="entry name" value="DUF1120"/>
    <property type="match status" value="1"/>
</dbReference>
<dbReference type="RefSeq" id="WP_185795085.1">
    <property type="nucleotide sequence ID" value="NZ_JACMYH010000005.1"/>
</dbReference>
<dbReference type="EMBL" id="JACMYH010000005">
    <property type="protein sequence ID" value="MBC2680108.1"/>
    <property type="molecule type" value="Genomic_DNA"/>
</dbReference>
<comment type="caution">
    <text evidence="2">The sequence shown here is derived from an EMBL/GenBank/DDBJ whole genome shotgun (WGS) entry which is preliminary data.</text>
</comment>
<name>A0A7X1G7T7_9PSED</name>
<dbReference type="InterPro" id="IPR010546">
    <property type="entry name" value="DUF1120"/>
</dbReference>
<feature type="signal peptide" evidence="1">
    <location>
        <begin position="1"/>
        <end position="22"/>
    </location>
</feature>
<sequence>MHSLNRLAFGLIMMSVLTPVLAASSVDITVKGSIIPGGCTPTLSSAEFDHGKISARDLNATTPTSFATRAKDATLTITCEAAMLYGVRSIDNRASSALTDTHRTYHGLGHTAAGEKIGAHLLRIVPARSRIDEKSAFLTVGTGDAKRWSSSESEPRSVRADGLLVGFTDTQGRTSGPIPIKNAVLGLSSSIVIAPTQGLTLTEEVPLDGAATLELVYL</sequence>
<evidence type="ECO:0000313" key="3">
    <source>
        <dbReference type="Proteomes" id="UP000546173"/>
    </source>
</evidence>
<gene>
    <name evidence="2" type="ORF">H7993_17050</name>
</gene>
<reference evidence="2 3" key="1">
    <citation type="submission" date="2020-08" db="EMBL/GenBank/DDBJ databases">
        <title>Pseudomonas sp. nov.</title>
        <authorList>
            <person name="Gieschler S."/>
            <person name="Fiedler G."/>
            <person name="Brinks E."/>
            <person name="Boehnlein C."/>
            <person name="Franz C.M.A.P."/>
            <person name="Kabisch J."/>
        </authorList>
    </citation>
    <scope>NUCLEOTIDE SEQUENCE [LARGE SCALE GENOMIC DNA]</scope>
    <source>
        <strain evidence="2 3">MBT-2</strain>
    </source>
</reference>
<dbReference type="Proteomes" id="UP000546173">
    <property type="component" value="Unassembled WGS sequence"/>
</dbReference>
<organism evidence="2 3">
    <name type="scientific">Pseudomonas baltica</name>
    <dbReference type="NCBI Taxonomy" id="2762576"/>
    <lineage>
        <taxon>Bacteria</taxon>
        <taxon>Pseudomonadati</taxon>
        <taxon>Pseudomonadota</taxon>
        <taxon>Gammaproteobacteria</taxon>
        <taxon>Pseudomonadales</taxon>
        <taxon>Pseudomonadaceae</taxon>
        <taxon>Pseudomonas</taxon>
    </lineage>
</organism>
<dbReference type="AlphaFoldDB" id="A0A7X1G7T7"/>